<gene>
    <name evidence="1" type="ORF">F511_39046</name>
</gene>
<evidence type="ECO:0000313" key="2">
    <source>
        <dbReference type="Proteomes" id="UP000250235"/>
    </source>
</evidence>
<proteinExistence type="predicted"/>
<reference evidence="1 2" key="1">
    <citation type="journal article" date="2015" name="Proc. Natl. Acad. Sci. U.S.A.">
        <title>The resurrection genome of Boea hygrometrica: A blueprint for survival of dehydration.</title>
        <authorList>
            <person name="Xiao L."/>
            <person name="Yang G."/>
            <person name="Zhang L."/>
            <person name="Yang X."/>
            <person name="Zhao S."/>
            <person name="Ji Z."/>
            <person name="Zhou Q."/>
            <person name="Hu M."/>
            <person name="Wang Y."/>
            <person name="Chen M."/>
            <person name="Xu Y."/>
            <person name="Jin H."/>
            <person name="Xiao X."/>
            <person name="Hu G."/>
            <person name="Bao F."/>
            <person name="Hu Y."/>
            <person name="Wan P."/>
            <person name="Li L."/>
            <person name="Deng X."/>
            <person name="Kuang T."/>
            <person name="Xiang C."/>
            <person name="Zhu J.K."/>
            <person name="Oliver M.J."/>
            <person name="He Y."/>
        </authorList>
    </citation>
    <scope>NUCLEOTIDE SEQUENCE [LARGE SCALE GENOMIC DNA]</scope>
    <source>
        <strain evidence="2">cv. XS01</strain>
    </source>
</reference>
<dbReference type="EMBL" id="KQ998153">
    <property type="protein sequence ID" value="KZV43238.1"/>
    <property type="molecule type" value="Genomic_DNA"/>
</dbReference>
<sequence>MVVPSTKKASDFALQMSLLLKGVPRLKLGESKALPSLKILSVKSVGTFVAKNKSAQAELSRRRSILVTSRKRQEPRRKNFVPDDSFTSIDIMIMDVLAEAHKLAVLAYLGLRKQNKLVWKLPGPSNLFSGSDDDIAECSAFQFLATDGESVYRFGGSFFSTDFKEDAQSKSFQFYFVSEAVETAAQFRDLVNNLSLEQLHSQELLKSFKSNFDQRMKSLEIVVEDLRESHVTMINKQWKQHLDLLRRGDKVKAELSSEITSTRLLLLKRHKNHRLVMPKGEKVATAVADKGKVATAVADKDSSGKRRWF</sequence>
<dbReference type="Proteomes" id="UP000250235">
    <property type="component" value="Unassembled WGS sequence"/>
</dbReference>
<name>A0A2Z7CFV1_9LAMI</name>
<accession>A0A2Z7CFV1</accession>
<protein>
    <submittedName>
        <fullName evidence="1">Uncharacterized protein</fullName>
    </submittedName>
</protein>
<organism evidence="1 2">
    <name type="scientific">Dorcoceras hygrometricum</name>
    <dbReference type="NCBI Taxonomy" id="472368"/>
    <lineage>
        <taxon>Eukaryota</taxon>
        <taxon>Viridiplantae</taxon>
        <taxon>Streptophyta</taxon>
        <taxon>Embryophyta</taxon>
        <taxon>Tracheophyta</taxon>
        <taxon>Spermatophyta</taxon>
        <taxon>Magnoliopsida</taxon>
        <taxon>eudicotyledons</taxon>
        <taxon>Gunneridae</taxon>
        <taxon>Pentapetalae</taxon>
        <taxon>asterids</taxon>
        <taxon>lamiids</taxon>
        <taxon>Lamiales</taxon>
        <taxon>Gesneriaceae</taxon>
        <taxon>Didymocarpoideae</taxon>
        <taxon>Trichosporeae</taxon>
        <taxon>Loxocarpinae</taxon>
        <taxon>Dorcoceras</taxon>
    </lineage>
</organism>
<dbReference type="AlphaFoldDB" id="A0A2Z7CFV1"/>
<keyword evidence="2" id="KW-1185">Reference proteome</keyword>
<evidence type="ECO:0000313" key="1">
    <source>
        <dbReference type="EMBL" id="KZV43238.1"/>
    </source>
</evidence>